<dbReference type="InterPro" id="IPR002048">
    <property type="entry name" value="EF_hand_dom"/>
</dbReference>
<dbReference type="Pfam" id="PF13499">
    <property type="entry name" value="EF-hand_7"/>
    <property type="match status" value="2"/>
</dbReference>
<dbReference type="FunFam" id="1.10.238.10:FF:000003">
    <property type="entry name" value="Calmodulin A"/>
    <property type="match status" value="1"/>
</dbReference>
<dbReference type="Proteomes" id="UP000009022">
    <property type="component" value="Unassembled WGS sequence"/>
</dbReference>
<dbReference type="FunCoup" id="B3S9B3">
    <property type="interactions" value="1331"/>
</dbReference>
<dbReference type="PANTHER" id="PTHR23048">
    <property type="entry name" value="MYOSIN LIGHT CHAIN 1, 3"/>
    <property type="match status" value="1"/>
</dbReference>
<dbReference type="CTD" id="6758030"/>
<keyword evidence="1" id="KW-0677">Repeat</keyword>
<dbReference type="eggNOG" id="KOG0030">
    <property type="taxonomic scope" value="Eukaryota"/>
</dbReference>
<evidence type="ECO:0000313" key="4">
    <source>
        <dbReference type="EMBL" id="EDV20673.1"/>
    </source>
</evidence>
<proteinExistence type="predicted"/>
<dbReference type="CDD" id="cd00051">
    <property type="entry name" value="EFh"/>
    <property type="match status" value="2"/>
</dbReference>
<evidence type="ECO:0000256" key="2">
    <source>
        <dbReference type="ARBA" id="ARBA00022837"/>
    </source>
</evidence>
<dbReference type="GO" id="GO:0016460">
    <property type="term" value="C:myosin II complex"/>
    <property type="evidence" value="ECO:0000318"/>
    <property type="project" value="GO_Central"/>
</dbReference>
<feature type="domain" description="EF-hand" evidence="3">
    <location>
        <begin position="43"/>
        <end position="78"/>
    </location>
</feature>
<dbReference type="InterPro" id="IPR018247">
    <property type="entry name" value="EF_Hand_1_Ca_BS"/>
</dbReference>
<dbReference type="KEGG" id="tad:TRIADDRAFT_60842"/>
<name>B3S9B3_TRIAD</name>
<dbReference type="PROSITE" id="PS00018">
    <property type="entry name" value="EF_HAND_1"/>
    <property type="match status" value="1"/>
</dbReference>
<protein>
    <recommendedName>
        <fullName evidence="3">EF-hand domain-containing protein</fullName>
    </recommendedName>
</protein>
<reference evidence="4 5" key="1">
    <citation type="journal article" date="2008" name="Nature">
        <title>The Trichoplax genome and the nature of placozoans.</title>
        <authorList>
            <person name="Srivastava M."/>
            <person name="Begovic E."/>
            <person name="Chapman J."/>
            <person name="Putnam N.H."/>
            <person name="Hellsten U."/>
            <person name="Kawashima T."/>
            <person name="Kuo A."/>
            <person name="Mitros T."/>
            <person name="Salamov A."/>
            <person name="Carpenter M.L."/>
            <person name="Signorovitch A.Y."/>
            <person name="Moreno M.A."/>
            <person name="Kamm K."/>
            <person name="Grimwood J."/>
            <person name="Schmutz J."/>
            <person name="Shapiro H."/>
            <person name="Grigoriev I.V."/>
            <person name="Buss L.W."/>
            <person name="Schierwater B."/>
            <person name="Dellaporta S.L."/>
            <person name="Rokhsar D.S."/>
        </authorList>
    </citation>
    <scope>NUCLEOTIDE SEQUENCE [LARGE SCALE GENOMIC DNA]</scope>
    <source>
        <strain evidence="4 5">Grell-BS-1999</strain>
    </source>
</reference>
<gene>
    <name evidence="4" type="ORF">TRIADDRAFT_60842</name>
</gene>
<evidence type="ECO:0000256" key="1">
    <source>
        <dbReference type="ARBA" id="ARBA00022737"/>
    </source>
</evidence>
<dbReference type="GO" id="GO:0005509">
    <property type="term" value="F:calcium ion binding"/>
    <property type="evidence" value="ECO:0007669"/>
    <property type="project" value="InterPro"/>
</dbReference>
<keyword evidence="2" id="KW-0106">Calcium</keyword>
<accession>B3S9B3</accession>
<dbReference type="PROSITE" id="PS50222">
    <property type="entry name" value="EF_HAND_2"/>
    <property type="match status" value="3"/>
</dbReference>
<dbReference type="Gene3D" id="1.10.238.10">
    <property type="entry name" value="EF-hand"/>
    <property type="match status" value="2"/>
</dbReference>
<organism evidence="4 5">
    <name type="scientific">Trichoplax adhaerens</name>
    <name type="common">Trichoplax reptans</name>
    <dbReference type="NCBI Taxonomy" id="10228"/>
    <lineage>
        <taxon>Eukaryota</taxon>
        <taxon>Metazoa</taxon>
        <taxon>Placozoa</taxon>
        <taxon>Uniplacotomia</taxon>
        <taxon>Trichoplacea</taxon>
        <taxon>Trichoplacidae</taxon>
        <taxon>Trichoplax</taxon>
    </lineage>
</organism>
<evidence type="ECO:0000259" key="3">
    <source>
        <dbReference type="PROSITE" id="PS50222"/>
    </source>
</evidence>
<evidence type="ECO:0000313" key="5">
    <source>
        <dbReference type="Proteomes" id="UP000009022"/>
    </source>
</evidence>
<dbReference type="PANTHER" id="PTHR23048:SF49">
    <property type="entry name" value="FI08416P-RELATED"/>
    <property type="match status" value="1"/>
</dbReference>
<dbReference type="RefSeq" id="XP_002116873.1">
    <property type="nucleotide sequence ID" value="XM_002116837.1"/>
</dbReference>
<dbReference type="GeneID" id="6758030"/>
<dbReference type="InterPro" id="IPR011992">
    <property type="entry name" value="EF-hand-dom_pair"/>
</dbReference>
<sequence length="149" mass="16448">MSGFSEIEISDFKEAYSLFDKKGDGKIDSAQLGDVLRALGMNPTQAEVTKVVKEIDPNGVKRISFEEFLPILQASRQKRDQGSLEDFVEGLRVFDKDGNGTINSAELRHVLTSLGEKLSDDDVEQLLSGVDDSQGMINYEDFVKIIMAG</sequence>
<dbReference type="SMART" id="SM00054">
    <property type="entry name" value="EFh"/>
    <property type="match status" value="3"/>
</dbReference>
<dbReference type="InterPro" id="IPR050230">
    <property type="entry name" value="CALM/Myosin/TropC-like"/>
</dbReference>
<dbReference type="STRING" id="10228.B3S9B3"/>
<dbReference type="SUPFAM" id="SSF47473">
    <property type="entry name" value="EF-hand"/>
    <property type="match status" value="1"/>
</dbReference>
<dbReference type="OMA" id="XEKMTEE"/>
<dbReference type="PhylomeDB" id="B3S9B3"/>
<feature type="domain" description="EF-hand" evidence="3">
    <location>
        <begin position="7"/>
        <end position="42"/>
    </location>
</feature>
<dbReference type="OrthoDB" id="26525at2759"/>
<keyword evidence="5" id="KW-1185">Reference proteome</keyword>
<dbReference type="EMBL" id="DS985258">
    <property type="protein sequence ID" value="EDV20673.1"/>
    <property type="molecule type" value="Genomic_DNA"/>
</dbReference>
<dbReference type="InParanoid" id="B3S9B3"/>
<feature type="domain" description="EF-hand" evidence="3">
    <location>
        <begin position="82"/>
        <end position="117"/>
    </location>
</feature>
<dbReference type="AlphaFoldDB" id="B3S9B3"/>
<dbReference type="HOGENOM" id="CLU_061288_13_0_1"/>